<evidence type="ECO:0000259" key="1">
    <source>
        <dbReference type="SMART" id="SM00198"/>
    </source>
</evidence>
<dbReference type="Pfam" id="PF00188">
    <property type="entry name" value="CAP"/>
    <property type="match status" value="1"/>
</dbReference>
<sequence>RWLDVHNIERERYGSQKLTWNPELVMVAQKRAATCVFEHVPGHEYGENIAAGQDTILEVGVHWIDGPDEKAIYDPKSDTGVLTHWTQVVWNASNELGCYQQTCNPLAGISLGSGSSKFWVCQYKPSVYFISHFTNYKISNIYIYTLSHLPP</sequence>
<accession>A0A9P6NNT5</accession>
<dbReference type="Proteomes" id="UP000886653">
    <property type="component" value="Unassembled WGS sequence"/>
</dbReference>
<dbReference type="SMART" id="SM00198">
    <property type="entry name" value="SCP"/>
    <property type="match status" value="1"/>
</dbReference>
<evidence type="ECO:0000313" key="2">
    <source>
        <dbReference type="EMBL" id="KAG0149309.1"/>
    </source>
</evidence>
<feature type="non-terminal residue" evidence="2">
    <location>
        <position position="1"/>
    </location>
</feature>
<gene>
    <name evidence="2" type="ORF">CROQUDRAFT_40125</name>
</gene>
<evidence type="ECO:0000313" key="3">
    <source>
        <dbReference type="Proteomes" id="UP000886653"/>
    </source>
</evidence>
<dbReference type="InterPro" id="IPR014044">
    <property type="entry name" value="CAP_dom"/>
</dbReference>
<protein>
    <recommendedName>
        <fullName evidence="1">SCP domain-containing protein</fullName>
    </recommendedName>
</protein>
<dbReference type="PANTHER" id="PTHR10334">
    <property type="entry name" value="CYSTEINE-RICH SECRETORY PROTEIN-RELATED"/>
    <property type="match status" value="1"/>
</dbReference>
<dbReference type="AlphaFoldDB" id="A0A9P6NNT5"/>
<organism evidence="2 3">
    <name type="scientific">Cronartium quercuum f. sp. fusiforme G11</name>
    <dbReference type="NCBI Taxonomy" id="708437"/>
    <lineage>
        <taxon>Eukaryota</taxon>
        <taxon>Fungi</taxon>
        <taxon>Dikarya</taxon>
        <taxon>Basidiomycota</taxon>
        <taxon>Pucciniomycotina</taxon>
        <taxon>Pucciniomycetes</taxon>
        <taxon>Pucciniales</taxon>
        <taxon>Coleosporiaceae</taxon>
        <taxon>Cronartium</taxon>
    </lineage>
</organism>
<feature type="domain" description="SCP" evidence="1">
    <location>
        <begin position="2"/>
        <end position="131"/>
    </location>
</feature>
<dbReference type="InterPro" id="IPR035940">
    <property type="entry name" value="CAP_sf"/>
</dbReference>
<dbReference type="SUPFAM" id="SSF55797">
    <property type="entry name" value="PR-1-like"/>
    <property type="match status" value="1"/>
</dbReference>
<name>A0A9P6NNT5_9BASI</name>
<proteinExistence type="predicted"/>
<reference evidence="2" key="1">
    <citation type="submission" date="2013-11" db="EMBL/GenBank/DDBJ databases">
        <title>Genome sequence of the fusiform rust pathogen reveals effectors for host alternation and coevolution with pine.</title>
        <authorList>
            <consortium name="DOE Joint Genome Institute"/>
            <person name="Smith K."/>
            <person name="Pendleton A."/>
            <person name="Kubisiak T."/>
            <person name="Anderson C."/>
            <person name="Salamov A."/>
            <person name="Aerts A."/>
            <person name="Riley R."/>
            <person name="Clum A."/>
            <person name="Lindquist E."/>
            <person name="Ence D."/>
            <person name="Campbell M."/>
            <person name="Kronenberg Z."/>
            <person name="Feau N."/>
            <person name="Dhillon B."/>
            <person name="Hamelin R."/>
            <person name="Burleigh J."/>
            <person name="Smith J."/>
            <person name="Yandell M."/>
            <person name="Nelson C."/>
            <person name="Grigoriev I."/>
            <person name="Davis J."/>
        </authorList>
    </citation>
    <scope>NUCLEOTIDE SEQUENCE</scope>
    <source>
        <strain evidence="2">G11</strain>
    </source>
</reference>
<dbReference type="OrthoDB" id="2505037at2759"/>
<dbReference type="InterPro" id="IPR001283">
    <property type="entry name" value="CRISP-related"/>
</dbReference>
<comment type="caution">
    <text evidence="2">The sequence shown here is derived from an EMBL/GenBank/DDBJ whole genome shotgun (WGS) entry which is preliminary data.</text>
</comment>
<dbReference type="Gene3D" id="3.40.33.10">
    <property type="entry name" value="CAP"/>
    <property type="match status" value="1"/>
</dbReference>
<dbReference type="PRINTS" id="PR00837">
    <property type="entry name" value="V5TPXLIKE"/>
</dbReference>
<dbReference type="EMBL" id="MU167229">
    <property type="protein sequence ID" value="KAG0149309.1"/>
    <property type="molecule type" value="Genomic_DNA"/>
</dbReference>
<keyword evidence="3" id="KW-1185">Reference proteome</keyword>